<keyword evidence="2" id="KW-0808">Transferase</keyword>
<name>A0A5B9QYE9_9BACT</name>
<dbReference type="EMBL" id="CP042914">
    <property type="protein sequence ID" value="QEG43052.1"/>
    <property type="molecule type" value="Genomic_DNA"/>
</dbReference>
<evidence type="ECO:0000313" key="3">
    <source>
        <dbReference type="Proteomes" id="UP000325286"/>
    </source>
</evidence>
<dbReference type="Proteomes" id="UP000325286">
    <property type="component" value="Chromosome"/>
</dbReference>
<dbReference type="PANTHER" id="PTHR43685:SF2">
    <property type="entry name" value="GLYCOSYLTRANSFERASE 2-LIKE DOMAIN-CONTAINING PROTEIN"/>
    <property type="match status" value="1"/>
</dbReference>
<protein>
    <submittedName>
        <fullName evidence="2">PGL/p-HBAD biosynthesis glycosyltransferase</fullName>
        <ecNumber evidence="2">2.4.1.-</ecNumber>
    </submittedName>
</protein>
<keyword evidence="2" id="KW-0328">Glycosyltransferase</keyword>
<dbReference type="OrthoDB" id="9772170at2"/>
<dbReference type="Gene3D" id="3.90.550.10">
    <property type="entry name" value="Spore Coat Polysaccharide Biosynthesis Protein SpsA, Chain A"/>
    <property type="match status" value="1"/>
</dbReference>
<dbReference type="RefSeq" id="WP_068140983.1">
    <property type="nucleotide sequence ID" value="NZ_CP042914.1"/>
</dbReference>
<dbReference type="SUPFAM" id="SSF53448">
    <property type="entry name" value="Nucleotide-diphospho-sugar transferases"/>
    <property type="match status" value="1"/>
</dbReference>
<dbReference type="EC" id="2.4.1.-" evidence="2"/>
<dbReference type="GO" id="GO:0016757">
    <property type="term" value="F:glycosyltransferase activity"/>
    <property type="evidence" value="ECO:0007669"/>
    <property type="project" value="UniProtKB-KW"/>
</dbReference>
<dbReference type="AlphaFoldDB" id="A0A5B9QYE9"/>
<reference evidence="2 3" key="1">
    <citation type="submission" date="2019-08" db="EMBL/GenBank/DDBJ databases">
        <title>Deep-cultivation of Planctomycetes and their phenomic and genomic characterization uncovers novel biology.</title>
        <authorList>
            <person name="Wiegand S."/>
            <person name="Jogler M."/>
            <person name="Boedeker C."/>
            <person name="Pinto D."/>
            <person name="Vollmers J."/>
            <person name="Rivas-Marin E."/>
            <person name="Kohn T."/>
            <person name="Peeters S.H."/>
            <person name="Heuer A."/>
            <person name="Rast P."/>
            <person name="Oberbeckmann S."/>
            <person name="Bunk B."/>
            <person name="Jeske O."/>
            <person name="Meyerdierks A."/>
            <person name="Storesund J.E."/>
            <person name="Kallscheuer N."/>
            <person name="Luecker S."/>
            <person name="Lage O.M."/>
            <person name="Pohl T."/>
            <person name="Merkel B.J."/>
            <person name="Hornburger P."/>
            <person name="Mueller R.-W."/>
            <person name="Bruemmer F."/>
            <person name="Labrenz M."/>
            <person name="Spormann A.M."/>
            <person name="Op den Camp H."/>
            <person name="Overmann J."/>
            <person name="Amann R."/>
            <person name="Jetten M.S.M."/>
            <person name="Mascher T."/>
            <person name="Medema M.H."/>
            <person name="Devos D.P."/>
            <person name="Kaster A.-K."/>
            <person name="Ovreas L."/>
            <person name="Rohde M."/>
            <person name="Galperin M.Y."/>
            <person name="Jogler C."/>
        </authorList>
    </citation>
    <scope>NUCLEOTIDE SEQUENCE [LARGE SCALE GENOMIC DNA]</scope>
    <source>
        <strain evidence="2 3">UC8</strain>
    </source>
</reference>
<evidence type="ECO:0000313" key="2">
    <source>
        <dbReference type="EMBL" id="QEG43052.1"/>
    </source>
</evidence>
<dbReference type="PANTHER" id="PTHR43685">
    <property type="entry name" value="GLYCOSYLTRANSFERASE"/>
    <property type="match status" value="1"/>
</dbReference>
<proteinExistence type="predicted"/>
<dbReference type="KEGG" id="rul:UC8_50950"/>
<dbReference type="Pfam" id="PF00535">
    <property type="entry name" value="Glycos_transf_2"/>
    <property type="match status" value="1"/>
</dbReference>
<accession>A0A5B9QYE9</accession>
<sequence length="328" mass="36874">MSRPRITAIVPGYNHAVYLPARLDSVYGQRGVEFEVLLLDDASTDNSLDVLRRYADRPHTRLITNATNSGSPFAQWNRGVELAQGEFIWLAESDDLAAPDLLQRLTEMLIQHPQAALAYCQSIKIDAHNQAGGPIENDLFRGTPAAHRWEQDFCNSGDDEIANYLYFQNTIPSASAVVFRRDRYLAVGGADPSYRISGDWLHWIRMLAGQQLCYTAMPLSQSRFHPQSQRFSTACNGQRELESLRVQAATRALVDINPAAIRTAAQQQMTTWLQQLRAGRYSGERLDHLRFARLLRQANAATAAKFALHLPRALATWQAKRWLSPAAK</sequence>
<dbReference type="InterPro" id="IPR050834">
    <property type="entry name" value="Glycosyltransf_2"/>
</dbReference>
<feature type="domain" description="Glycosyltransferase 2-like" evidence="1">
    <location>
        <begin position="8"/>
        <end position="128"/>
    </location>
</feature>
<evidence type="ECO:0000259" key="1">
    <source>
        <dbReference type="Pfam" id="PF00535"/>
    </source>
</evidence>
<gene>
    <name evidence="2" type="ORF">UC8_50950</name>
</gene>
<organism evidence="2 3">
    <name type="scientific">Roseimaritima ulvae</name>
    <dbReference type="NCBI Taxonomy" id="980254"/>
    <lineage>
        <taxon>Bacteria</taxon>
        <taxon>Pseudomonadati</taxon>
        <taxon>Planctomycetota</taxon>
        <taxon>Planctomycetia</taxon>
        <taxon>Pirellulales</taxon>
        <taxon>Pirellulaceae</taxon>
        <taxon>Roseimaritima</taxon>
    </lineage>
</organism>
<dbReference type="InterPro" id="IPR029044">
    <property type="entry name" value="Nucleotide-diphossugar_trans"/>
</dbReference>
<keyword evidence="3" id="KW-1185">Reference proteome</keyword>
<dbReference type="InterPro" id="IPR001173">
    <property type="entry name" value="Glyco_trans_2-like"/>
</dbReference>